<dbReference type="PROSITE" id="PS50931">
    <property type="entry name" value="HTH_LYSR"/>
    <property type="match status" value="1"/>
</dbReference>
<evidence type="ECO:0000259" key="5">
    <source>
        <dbReference type="PROSITE" id="PS50931"/>
    </source>
</evidence>
<dbReference type="GO" id="GO:0003700">
    <property type="term" value="F:DNA-binding transcription factor activity"/>
    <property type="evidence" value="ECO:0007669"/>
    <property type="project" value="InterPro"/>
</dbReference>
<name>A0A7S9QBY5_9RHOB</name>
<dbReference type="InterPro" id="IPR036388">
    <property type="entry name" value="WH-like_DNA-bd_sf"/>
</dbReference>
<keyword evidence="2" id="KW-0805">Transcription regulation</keyword>
<dbReference type="CDD" id="cd08432">
    <property type="entry name" value="PBP2_GcdR_TrpI_HvrB_AmpR_like"/>
    <property type="match status" value="1"/>
</dbReference>
<dbReference type="InterPro" id="IPR036390">
    <property type="entry name" value="WH_DNA-bd_sf"/>
</dbReference>
<proteinExistence type="inferred from homology"/>
<dbReference type="SUPFAM" id="SSF46785">
    <property type="entry name" value="Winged helix' DNA-binding domain"/>
    <property type="match status" value="1"/>
</dbReference>
<dbReference type="EMBL" id="CP064942">
    <property type="protein sequence ID" value="QPH52837.1"/>
    <property type="molecule type" value="Genomic_DNA"/>
</dbReference>
<organism evidence="6 7">
    <name type="scientific">Pontivivens ytuae</name>
    <dbReference type="NCBI Taxonomy" id="2789856"/>
    <lineage>
        <taxon>Bacteria</taxon>
        <taxon>Pseudomonadati</taxon>
        <taxon>Pseudomonadota</taxon>
        <taxon>Alphaproteobacteria</taxon>
        <taxon>Rhodobacterales</taxon>
        <taxon>Paracoccaceae</taxon>
        <taxon>Pontivivens</taxon>
    </lineage>
</organism>
<evidence type="ECO:0000256" key="3">
    <source>
        <dbReference type="ARBA" id="ARBA00023125"/>
    </source>
</evidence>
<feature type="domain" description="HTH lysR-type" evidence="5">
    <location>
        <begin position="6"/>
        <end position="63"/>
    </location>
</feature>
<reference evidence="6 7" key="1">
    <citation type="submission" date="2020-11" db="EMBL/GenBank/DDBJ databases">
        <title>Description of Pontivivens ytuae sp. nov. isolated from deep sea sediment of Mariana Trench.</title>
        <authorList>
            <person name="Wang Z."/>
            <person name="Sun Q.-L."/>
            <person name="Xu X.-D."/>
            <person name="Tang Y.-Z."/>
            <person name="Zhang J."/>
        </authorList>
    </citation>
    <scope>NUCLEOTIDE SEQUENCE [LARGE SCALE GENOMIC DNA]</scope>
    <source>
        <strain evidence="6 7">MT2928</strain>
    </source>
</reference>
<dbReference type="Pfam" id="PF00126">
    <property type="entry name" value="HTH_1"/>
    <property type="match status" value="1"/>
</dbReference>
<dbReference type="Pfam" id="PF03466">
    <property type="entry name" value="LysR_substrate"/>
    <property type="match status" value="1"/>
</dbReference>
<dbReference type="PANTHER" id="PTHR30537:SF74">
    <property type="entry name" value="HTH-TYPE TRANSCRIPTIONAL REGULATOR TRPI"/>
    <property type="match status" value="1"/>
</dbReference>
<dbReference type="NCBIfam" id="NF008352">
    <property type="entry name" value="PRK11139.1"/>
    <property type="match status" value="1"/>
</dbReference>
<gene>
    <name evidence="6" type="primary">gcvA</name>
    <name evidence="6" type="ORF">I0K15_13600</name>
</gene>
<dbReference type="AlphaFoldDB" id="A0A7S9QBY5"/>
<dbReference type="SUPFAM" id="SSF53850">
    <property type="entry name" value="Periplasmic binding protein-like II"/>
    <property type="match status" value="1"/>
</dbReference>
<keyword evidence="7" id="KW-1185">Reference proteome</keyword>
<evidence type="ECO:0000256" key="1">
    <source>
        <dbReference type="ARBA" id="ARBA00009437"/>
    </source>
</evidence>
<dbReference type="KEGG" id="poz:I0K15_13600"/>
<dbReference type="GO" id="GO:0006351">
    <property type="term" value="P:DNA-templated transcription"/>
    <property type="evidence" value="ECO:0007669"/>
    <property type="project" value="TreeGrafter"/>
</dbReference>
<dbReference type="InterPro" id="IPR005119">
    <property type="entry name" value="LysR_subst-bd"/>
</dbReference>
<protein>
    <submittedName>
        <fullName evidence="6">Transcriptional regulator GcvA</fullName>
    </submittedName>
</protein>
<sequence length="309" mass="34469">MPDRLPPLTALRAFEAAARHMSFRDAADELAVTPAALSYQIKSLEEHLGAPLFRRLNRAVELTEAGRALLPGASEGFDQLRLAWRATRRIVDDTTLTITAGPGFTAKWLAPRMFSFAQANPDIDLRVSASLRIMDLPRDEIDVAIRFGRGQDEGLFSTPLLDEWVSPIMVPEIAERVRRPEDLLNETLIHDDSLNFLNPWPGWALWLETAGVTASNLHGPSFSQADHAVDMALEGSGVVLGRASLCDRYLMSGRLVAPFRLSLATEAHYRFICQEGAEERPIIARFRAWLEEEIKPTAALADTREIVRF</sequence>
<evidence type="ECO:0000313" key="7">
    <source>
        <dbReference type="Proteomes" id="UP000594800"/>
    </source>
</evidence>
<evidence type="ECO:0000256" key="4">
    <source>
        <dbReference type="ARBA" id="ARBA00023163"/>
    </source>
</evidence>
<dbReference type="InterPro" id="IPR000847">
    <property type="entry name" value="LysR_HTH_N"/>
</dbReference>
<evidence type="ECO:0000256" key="2">
    <source>
        <dbReference type="ARBA" id="ARBA00023015"/>
    </source>
</evidence>
<evidence type="ECO:0000313" key="6">
    <source>
        <dbReference type="EMBL" id="QPH52837.1"/>
    </source>
</evidence>
<keyword evidence="3" id="KW-0238">DNA-binding</keyword>
<dbReference type="Gene3D" id="3.40.190.10">
    <property type="entry name" value="Periplasmic binding protein-like II"/>
    <property type="match status" value="2"/>
</dbReference>
<comment type="similarity">
    <text evidence="1">Belongs to the LysR transcriptional regulatory family.</text>
</comment>
<accession>A0A7S9QBY5</accession>
<dbReference type="GO" id="GO:0043565">
    <property type="term" value="F:sequence-specific DNA binding"/>
    <property type="evidence" value="ECO:0007669"/>
    <property type="project" value="TreeGrafter"/>
</dbReference>
<dbReference type="PANTHER" id="PTHR30537">
    <property type="entry name" value="HTH-TYPE TRANSCRIPTIONAL REGULATOR"/>
    <property type="match status" value="1"/>
</dbReference>
<keyword evidence="4" id="KW-0804">Transcription</keyword>
<dbReference type="Proteomes" id="UP000594800">
    <property type="component" value="Chromosome"/>
</dbReference>
<dbReference type="RefSeq" id="WP_196102048.1">
    <property type="nucleotide sequence ID" value="NZ_CP064942.1"/>
</dbReference>
<dbReference type="PRINTS" id="PR00039">
    <property type="entry name" value="HTHLYSR"/>
</dbReference>
<dbReference type="Gene3D" id="1.10.10.10">
    <property type="entry name" value="Winged helix-like DNA-binding domain superfamily/Winged helix DNA-binding domain"/>
    <property type="match status" value="1"/>
</dbReference>
<dbReference type="InterPro" id="IPR058163">
    <property type="entry name" value="LysR-type_TF_proteobact-type"/>
</dbReference>
<dbReference type="FunFam" id="1.10.10.10:FF:000038">
    <property type="entry name" value="Glycine cleavage system transcriptional activator"/>
    <property type="match status" value="1"/>
</dbReference>